<evidence type="ECO:0000256" key="1">
    <source>
        <dbReference type="ARBA" id="ARBA00004935"/>
    </source>
</evidence>
<dbReference type="GO" id="GO:0080044">
    <property type="term" value="F:quercetin 7-O-glucosyltransferase activity"/>
    <property type="evidence" value="ECO:0007669"/>
    <property type="project" value="TreeGrafter"/>
</dbReference>
<comment type="similarity">
    <text evidence="2 5">Belongs to the UDP-glycosyltransferase family.</text>
</comment>
<dbReference type="Pfam" id="PF00201">
    <property type="entry name" value="UDPGT"/>
    <property type="match status" value="1"/>
</dbReference>
<accession>A0AAV2GI50</accession>
<evidence type="ECO:0000256" key="2">
    <source>
        <dbReference type="ARBA" id="ARBA00009995"/>
    </source>
</evidence>
<gene>
    <name evidence="7" type="ORF">LTRI10_LOCUS48755</name>
</gene>
<dbReference type="InterPro" id="IPR002213">
    <property type="entry name" value="UDP_glucos_trans"/>
</dbReference>
<dbReference type="Gene3D" id="3.40.50.2000">
    <property type="entry name" value="Glycogen Phosphorylase B"/>
    <property type="match status" value="2"/>
</dbReference>
<dbReference type="SUPFAM" id="SSF53756">
    <property type="entry name" value="UDP-Glycosyltransferase/glycogen phosphorylase"/>
    <property type="match status" value="1"/>
</dbReference>
<evidence type="ECO:0000256" key="6">
    <source>
        <dbReference type="RuleBase" id="RU362057"/>
    </source>
</evidence>
<dbReference type="EMBL" id="OZ034821">
    <property type="protein sequence ID" value="CAL1409240.1"/>
    <property type="molecule type" value="Genomic_DNA"/>
</dbReference>
<evidence type="ECO:0000313" key="7">
    <source>
        <dbReference type="EMBL" id="CAL1409240.1"/>
    </source>
</evidence>
<sequence length="478" mass="53027">MERQPTVAQAPAPHVVFLPFPAQGHVKPMFMLAKLLCHVGGFQATFVNTEHNHALLQRTLAGDLPPGFRFLSLPDAVPHDREQQQSSISTVRELFNSIRNSKPEFRRLVTELSPTCIIADGIMSLGFDVAVELGIPVIAFRTFSAVCAWVYFHLRDLIEQRMVPIPADADMDEPITSIPGLEGILRRRDLPSVCRHGTPPPILNFFLRETESMRRASGLILNTFDGLEGPMISRLSTIFPQIFAVGPLHGLLSNIVKEEPLTASNGGLKEEDRSCMTWLDSQPSRSVIFVSFGSLVALTEAQFVEFWNGLVDSGKPFLWVVRSDSVLGEDEVPSSVKVLSGLKGEEAHDWSRCCVVDWAPQVEVLAHEAVGGFLTHSGWNSTVESVLAGVPMVCWPRLSDQQVNSRAVSDMWRIGLDMKDTWDRSTVEKTVRELMEGRRDEIMKAAVEMAGIARGNVEEGGSSYCNLEKLIVYIRSMC</sequence>
<protein>
    <recommendedName>
        <fullName evidence="6">Glycosyltransferase</fullName>
        <ecNumber evidence="6">2.4.1.-</ecNumber>
    </recommendedName>
</protein>
<keyword evidence="8" id="KW-1185">Reference proteome</keyword>
<evidence type="ECO:0000256" key="4">
    <source>
        <dbReference type="ARBA" id="ARBA00047606"/>
    </source>
</evidence>
<organism evidence="7 8">
    <name type="scientific">Linum trigynum</name>
    <dbReference type="NCBI Taxonomy" id="586398"/>
    <lineage>
        <taxon>Eukaryota</taxon>
        <taxon>Viridiplantae</taxon>
        <taxon>Streptophyta</taxon>
        <taxon>Embryophyta</taxon>
        <taxon>Tracheophyta</taxon>
        <taxon>Spermatophyta</taxon>
        <taxon>Magnoliopsida</taxon>
        <taxon>eudicotyledons</taxon>
        <taxon>Gunneridae</taxon>
        <taxon>Pentapetalae</taxon>
        <taxon>rosids</taxon>
        <taxon>fabids</taxon>
        <taxon>Malpighiales</taxon>
        <taxon>Linaceae</taxon>
        <taxon>Linum</taxon>
    </lineage>
</organism>
<reference evidence="7 8" key="1">
    <citation type="submission" date="2024-04" db="EMBL/GenBank/DDBJ databases">
        <authorList>
            <person name="Fracassetti M."/>
        </authorList>
    </citation>
    <scope>NUCLEOTIDE SEQUENCE [LARGE SCALE GENOMIC DNA]</scope>
</reference>
<keyword evidence="5" id="KW-0328">Glycosyltransferase</keyword>
<proteinExistence type="inferred from homology"/>
<dbReference type="PANTHER" id="PTHR11926">
    <property type="entry name" value="GLUCOSYL/GLUCURONOSYL TRANSFERASES"/>
    <property type="match status" value="1"/>
</dbReference>
<dbReference type="GO" id="GO:0080043">
    <property type="term" value="F:quercetin 3-O-glucosyltransferase activity"/>
    <property type="evidence" value="ECO:0007669"/>
    <property type="project" value="TreeGrafter"/>
</dbReference>
<dbReference type="FunFam" id="3.40.50.2000:FF:000056">
    <property type="entry name" value="Glycosyltransferase"/>
    <property type="match status" value="1"/>
</dbReference>
<dbReference type="EC" id="2.4.1.-" evidence="6"/>
<name>A0AAV2GI50_9ROSI</name>
<keyword evidence="3 5" id="KW-0808">Transferase</keyword>
<dbReference type="AlphaFoldDB" id="A0AAV2GI50"/>
<comment type="pathway">
    <text evidence="1">Pigment biosynthesis; anthocyanin biosynthesis.</text>
</comment>
<evidence type="ECO:0000256" key="5">
    <source>
        <dbReference type="RuleBase" id="RU003718"/>
    </source>
</evidence>
<evidence type="ECO:0000313" key="8">
    <source>
        <dbReference type="Proteomes" id="UP001497516"/>
    </source>
</evidence>
<dbReference type="InterPro" id="IPR035595">
    <property type="entry name" value="UDP_glycos_trans_CS"/>
</dbReference>
<dbReference type="Proteomes" id="UP001497516">
    <property type="component" value="Chromosome 8"/>
</dbReference>
<comment type="catalytic activity">
    <reaction evidence="4">
        <text>an anthocyanidin + UDP-alpha-D-glucose + H(+) = an anthocyanidin 3-O-beta-D-glucoside + UDP</text>
        <dbReference type="Rhea" id="RHEA:20093"/>
        <dbReference type="ChEBI" id="CHEBI:15378"/>
        <dbReference type="ChEBI" id="CHEBI:16307"/>
        <dbReference type="ChEBI" id="CHEBI:58223"/>
        <dbReference type="ChEBI" id="CHEBI:58885"/>
        <dbReference type="ChEBI" id="CHEBI:143576"/>
        <dbReference type="EC" id="2.4.1.115"/>
    </reaction>
</comment>
<evidence type="ECO:0000256" key="3">
    <source>
        <dbReference type="ARBA" id="ARBA00022679"/>
    </source>
</evidence>
<dbReference type="GO" id="GO:0047213">
    <property type="term" value="F:anthocyanidin 3-O-glucosyltransferase activity"/>
    <property type="evidence" value="ECO:0007669"/>
    <property type="project" value="UniProtKB-EC"/>
</dbReference>
<dbReference type="CDD" id="cd03784">
    <property type="entry name" value="GT1_Gtf-like"/>
    <property type="match status" value="1"/>
</dbReference>
<dbReference type="PANTHER" id="PTHR11926:SF1392">
    <property type="entry name" value="GLYCOSYLTRANSFERASE"/>
    <property type="match status" value="1"/>
</dbReference>
<dbReference type="PROSITE" id="PS00375">
    <property type="entry name" value="UDPGT"/>
    <property type="match status" value="1"/>
</dbReference>